<reference evidence="1 2" key="1">
    <citation type="journal article" date="2022" name="Nat. Ecol. Evol.">
        <title>A masculinizing supergene underlies an exaggerated male reproductive morph in a spider.</title>
        <authorList>
            <person name="Hendrickx F."/>
            <person name="De Corte Z."/>
            <person name="Sonet G."/>
            <person name="Van Belleghem S.M."/>
            <person name="Kostlbacher S."/>
            <person name="Vangestel C."/>
        </authorList>
    </citation>
    <scope>NUCLEOTIDE SEQUENCE [LARGE SCALE GENOMIC DNA]</scope>
    <source>
        <strain evidence="1">W744_W776</strain>
    </source>
</reference>
<organism evidence="1 2">
    <name type="scientific">Oedothorax gibbosus</name>
    <dbReference type="NCBI Taxonomy" id="931172"/>
    <lineage>
        <taxon>Eukaryota</taxon>
        <taxon>Metazoa</taxon>
        <taxon>Ecdysozoa</taxon>
        <taxon>Arthropoda</taxon>
        <taxon>Chelicerata</taxon>
        <taxon>Arachnida</taxon>
        <taxon>Araneae</taxon>
        <taxon>Araneomorphae</taxon>
        <taxon>Entelegynae</taxon>
        <taxon>Araneoidea</taxon>
        <taxon>Linyphiidae</taxon>
        <taxon>Erigoninae</taxon>
        <taxon>Oedothorax</taxon>
    </lineage>
</organism>
<dbReference type="Proteomes" id="UP000827092">
    <property type="component" value="Unassembled WGS sequence"/>
</dbReference>
<evidence type="ECO:0000313" key="2">
    <source>
        <dbReference type="Proteomes" id="UP000827092"/>
    </source>
</evidence>
<proteinExistence type="predicted"/>
<comment type="caution">
    <text evidence="1">The sequence shown here is derived from an EMBL/GenBank/DDBJ whole genome shotgun (WGS) entry which is preliminary data.</text>
</comment>
<sequence length="83" mass="8716">MASKRARLAKLRQIWLGGGGGCSFKETAVYRRHREQIIGPCNAMPFAALPSTVPVTASRLARLKSACATAAVTGGSAMVSRTP</sequence>
<protein>
    <submittedName>
        <fullName evidence="1">Uncharacterized protein</fullName>
    </submittedName>
</protein>
<gene>
    <name evidence="1" type="ORF">JTE90_022785</name>
</gene>
<name>A0AAV6U8P9_9ARAC</name>
<dbReference type="AlphaFoldDB" id="A0AAV6U8P9"/>
<keyword evidence="2" id="KW-1185">Reference proteome</keyword>
<accession>A0AAV6U8P9</accession>
<evidence type="ECO:0000313" key="1">
    <source>
        <dbReference type="EMBL" id="KAG8180439.1"/>
    </source>
</evidence>
<dbReference type="EMBL" id="JAFNEN010000564">
    <property type="protein sequence ID" value="KAG8180439.1"/>
    <property type="molecule type" value="Genomic_DNA"/>
</dbReference>